<dbReference type="SMART" id="SM00252">
    <property type="entry name" value="SH2"/>
    <property type="match status" value="1"/>
</dbReference>
<evidence type="ECO:0000256" key="10">
    <source>
        <dbReference type="ARBA" id="ARBA00023288"/>
    </source>
</evidence>
<dbReference type="PROSITE" id="PS51419">
    <property type="entry name" value="RAB"/>
    <property type="match status" value="1"/>
</dbReference>
<comment type="cofactor">
    <cofactor evidence="1">
        <name>Mg(2+)</name>
        <dbReference type="ChEBI" id="CHEBI:18420"/>
    </cofactor>
</comment>
<dbReference type="SMART" id="SM00177">
    <property type="entry name" value="ARF"/>
    <property type="match status" value="1"/>
</dbReference>
<dbReference type="Proteomes" id="UP001152622">
    <property type="component" value="Chromosome 2"/>
</dbReference>
<dbReference type="InterPro" id="IPR036860">
    <property type="entry name" value="SH2_dom_sf"/>
</dbReference>
<feature type="compositionally biased region" description="Polar residues" evidence="16">
    <location>
        <begin position="396"/>
        <end position="407"/>
    </location>
</feature>
<sequence>MAKTYDYLFKLLLIGDSGVGKTCVLFRFSEDAFNSTFISTIGIDFKIRTIELDGKKIKLQIWDTAGQERFRTITTAYYRGAMGIMLVYDITNEKSFDNIKNWIRNIEEHASADVEKMILGNKCDVNEKRQVSKDRGENLALEYGIKFMETSAKANINVENAFMTLARDIKAKMDKKLEGNSPQSSSPGVKITTEQQKKSSFFRCVLLITTNQEIEVFYRRVLLKRYSLQGTSMTLGIRAMEDARLQEKHDATLAWFSQFQLDCVIRNGVVPEWFHGIISRKTAEEMLLSKPAGHFLIRVSESRIGYTLSHRAEDRCRHFMINVLKNGQYSIVGENTNHRSLQDLVAFHRRVPILPFNELLTVACAQVSKDKSDYEELLFPRRKPLNPTPGPFSTDALHTSNASQLQPSPDMPPVLPKLPSRSVCGDSSQSAASTAVPIQFNPPRLYPTLDTEITKLTLQSPVTTNSVKPVLLPRKKLNSINSVLLEQAPELPSRNVLLKRKEQTDSGPHRPHQGMKSAVANFMHLKRKSQKKVGATEEHMYTEFPETYETVNDELSLTVSGNSVGKEPDCVHVYQELPGESWITEGRTSHVHNAGVPVVSTGRLPEEYLTPPPFAPGY</sequence>
<protein>
    <recommendedName>
        <fullName evidence="5">small monomeric GTPase</fullName>
        <ecNumber evidence="5">3.6.5.2</ecNumber>
    </recommendedName>
</protein>
<name>A0A9Q1G4B3_SYNKA</name>
<dbReference type="InterPro" id="IPR027417">
    <property type="entry name" value="P-loop_NTPase"/>
</dbReference>
<dbReference type="SUPFAM" id="SSF55550">
    <property type="entry name" value="SH2 domain"/>
    <property type="match status" value="1"/>
</dbReference>
<dbReference type="NCBIfam" id="TIGR00231">
    <property type="entry name" value="small_GTP"/>
    <property type="match status" value="1"/>
</dbReference>
<dbReference type="FunFam" id="3.40.50.300:FF:000202">
    <property type="entry name" value="ras-related protein Rab-8A"/>
    <property type="match status" value="1"/>
</dbReference>
<evidence type="ECO:0000256" key="4">
    <source>
        <dbReference type="ARBA" id="ARBA00006270"/>
    </source>
</evidence>
<evidence type="ECO:0000313" key="19">
    <source>
        <dbReference type="Proteomes" id="UP001152622"/>
    </source>
</evidence>
<dbReference type="GO" id="GO:0005525">
    <property type="term" value="F:GTP binding"/>
    <property type="evidence" value="ECO:0007669"/>
    <property type="project" value="UniProtKB-KW"/>
</dbReference>
<keyword evidence="7" id="KW-0653">Protein transport</keyword>
<keyword evidence="11" id="KW-0636">Prenylation</keyword>
<dbReference type="PROSITE" id="PS50001">
    <property type="entry name" value="SH2"/>
    <property type="match status" value="1"/>
</dbReference>
<dbReference type="SMART" id="SM00175">
    <property type="entry name" value="RAB"/>
    <property type="match status" value="1"/>
</dbReference>
<dbReference type="CDD" id="cd01867">
    <property type="entry name" value="Rab8_Rab10_Rab13_like"/>
    <property type="match status" value="1"/>
</dbReference>
<dbReference type="PRINTS" id="PR00449">
    <property type="entry name" value="RASTRNSFRMNG"/>
</dbReference>
<keyword evidence="19" id="KW-1185">Reference proteome</keyword>
<dbReference type="PROSITE" id="PS51421">
    <property type="entry name" value="RAS"/>
    <property type="match status" value="1"/>
</dbReference>
<feature type="domain" description="SH2" evidence="17">
    <location>
        <begin position="273"/>
        <end position="364"/>
    </location>
</feature>
<gene>
    <name evidence="18" type="ORF">SKAU_G00052470</name>
</gene>
<dbReference type="EC" id="3.6.5.2" evidence="5"/>
<keyword evidence="8" id="KW-0342">GTP-binding</keyword>
<comment type="catalytic activity">
    <reaction evidence="14">
        <text>GTP + H2O = GDP + phosphate + H(+)</text>
        <dbReference type="Rhea" id="RHEA:19669"/>
        <dbReference type="ChEBI" id="CHEBI:15377"/>
        <dbReference type="ChEBI" id="CHEBI:15378"/>
        <dbReference type="ChEBI" id="CHEBI:37565"/>
        <dbReference type="ChEBI" id="CHEBI:43474"/>
        <dbReference type="ChEBI" id="CHEBI:58189"/>
        <dbReference type="EC" id="3.6.5.2"/>
    </reaction>
    <physiologicalReaction direction="left-to-right" evidence="14">
        <dbReference type="Rhea" id="RHEA:19670"/>
    </physiologicalReaction>
</comment>
<dbReference type="SUPFAM" id="SSF52540">
    <property type="entry name" value="P-loop containing nucleoside triphosphate hydrolases"/>
    <property type="match status" value="1"/>
</dbReference>
<dbReference type="Gene3D" id="3.30.505.10">
    <property type="entry name" value="SH2 domain"/>
    <property type="match status" value="1"/>
</dbReference>
<evidence type="ECO:0000256" key="13">
    <source>
        <dbReference type="ARBA" id="ARBA00025701"/>
    </source>
</evidence>
<keyword evidence="9" id="KW-0472">Membrane</keyword>
<evidence type="ECO:0000256" key="7">
    <source>
        <dbReference type="ARBA" id="ARBA00022927"/>
    </source>
</evidence>
<evidence type="ECO:0000256" key="11">
    <source>
        <dbReference type="ARBA" id="ARBA00023289"/>
    </source>
</evidence>
<accession>A0A9Q1G4B3</accession>
<comment type="similarity">
    <text evidence="4">Belongs to the small GTPase superfamily. Rab family.</text>
</comment>
<dbReference type="AlphaFoldDB" id="A0A9Q1G4B3"/>
<dbReference type="GO" id="GO:0010008">
    <property type="term" value="C:endosome membrane"/>
    <property type="evidence" value="ECO:0007669"/>
    <property type="project" value="UniProtKB-SubCell"/>
</dbReference>
<keyword evidence="7" id="KW-0813">Transport</keyword>
<evidence type="ECO:0000256" key="16">
    <source>
        <dbReference type="SAM" id="MobiDB-lite"/>
    </source>
</evidence>
<evidence type="ECO:0000256" key="2">
    <source>
        <dbReference type="ARBA" id="ARBA00004580"/>
    </source>
</evidence>
<dbReference type="InterPro" id="IPR005225">
    <property type="entry name" value="Small_GTP-bd"/>
</dbReference>
<dbReference type="SMART" id="SM00176">
    <property type="entry name" value="RAN"/>
    <property type="match status" value="1"/>
</dbReference>
<reference evidence="18" key="1">
    <citation type="journal article" date="2023" name="Science">
        <title>Genome structures resolve the early diversification of teleost fishes.</title>
        <authorList>
            <person name="Parey E."/>
            <person name="Louis A."/>
            <person name="Montfort J."/>
            <person name="Bouchez O."/>
            <person name="Roques C."/>
            <person name="Iampietro C."/>
            <person name="Lluch J."/>
            <person name="Castinel A."/>
            <person name="Donnadieu C."/>
            <person name="Desvignes T."/>
            <person name="Floi Bucao C."/>
            <person name="Jouanno E."/>
            <person name="Wen M."/>
            <person name="Mejri S."/>
            <person name="Dirks R."/>
            <person name="Jansen H."/>
            <person name="Henkel C."/>
            <person name="Chen W.J."/>
            <person name="Zahm M."/>
            <person name="Cabau C."/>
            <person name="Klopp C."/>
            <person name="Thompson A.W."/>
            <person name="Robinson-Rechavi M."/>
            <person name="Braasch I."/>
            <person name="Lecointre G."/>
            <person name="Bobe J."/>
            <person name="Postlethwait J.H."/>
            <person name="Berthelot C."/>
            <person name="Roest Crollius H."/>
            <person name="Guiguen Y."/>
        </authorList>
    </citation>
    <scope>NUCLEOTIDE SEQUENCE</scope>
    <source>
        <strain evidence="18">WJC10195</strain>
    </source>
</reference>
<dbReference type="Pfam" id="PF00071">
    <property type="entry name" value="Ras"/>
    <property type="match status" value="1"/>
</dbReference>
<dbReference type="EMBL" id="JAINUF010000002">
    <property type="protein sequence ID" value="KAJ8374667.1"/>
    <property type="molecule type" value="Genomic_DNA"/>
</dbReference>
<dbReference type="InterPro" id="IPR000980">
    <property type="entry name" value="SH2"/>
</dbReference>
<dbReference type="Pfam" id="PF00017">
    <property type="entry name" value="SH2"/>
    <property type="match status" value="1"/>
</dbReference>
<evidence type="ECO:0000313" key="18">
    <source>
        <dbReference type="EMBL" id="KAJ8374667.1"/>
    </source>
</evidence>
<dbReference type="SMART" id="SM00173">
    <property type="entry name" value="RAS"/>
    <property type="match status" value="1"/>
</dbReference>
<evidence type="ECO:0000256" key="1">
    <source>
        <dbReference type="ARBA" id="ARBA00001946"/>
    </source>
</evidence>
<evidence type="ECO:0000259" key="17">
    <source>
        <dbReference type="PROSITE" id="PS50001"/>
    </source>
</evidence>
<evidence type="ECO:0000256" key="9">
    <source>
        <dbReference type="ARBA" id="ARBA00023136"/>
    </source>
</evidence>
<keyword evidence="12" id="KW-0968">Cytoplasmic vesicle</keyword>
<dbReference type="GO" id="GO:0003925">
    <property type="term" value="F:G protein activity"/>
    <property type="evidence" value="ECO:0007669"/>
    <property type="project" value="UniProtKB-EC"/>
</dbReference>
<dbReference type="SMART" id="SM00174">
    <property type="entry name" value="RHO"/>
    <property type="match status" value="1"/>
</dbReference>
<evidence type="ECO:0000256" key="8">
    <source>
        <dbReference type="ARBA" id="ARBA00023134"/>
    </source>
</evidence>
<dbReference type="GO" id="GO:0015031">
    <property type="term" value="P:protein transport"/>
    <property type="evidence" value="ECO:0007669"/>
    <property type="project" value="UniProtKB-KW"/>
</dbReference>
<keyword evidence="6" id="KW-0547">Nucleotide-binding</keyword>
<dbReference type="PANTHER" id="PTHR47980">
    <property type="entry name" value="LD44762P"/>
    <property type="match status" value="1"/>
</dbReference>
<keyword evidence="10" id="KW-0449">Lipoprotein</keyword>
<evidence type="ECO:0000256" key="12">
    <source>
        <dbReference type="ARBA" id="ARBA00023329"/>
    </source>
</evidence>
<dbReference type="Gene3D" id="3.40.50.300">
    <property type="entry name" value="P-loop containing nucleotide triphosphate hydrolases"/>
    <property type="match status" value="1"/>
</dbReference>
<dbReference type="OrthoDB" id="67310at2759"/>
<dbReference type="GO" id="GO:0030670">
    <property type="term" value="C:phagocytic vesicle membrane"/>
    <property type="evidence" value="ECO:0007669"/>
    <property type="project" value="UniProtKB-SubCell"/>
</dbReference>
<organism evidence="18 19">
    <name type="scientific">Synaphobranchus kaupii</name>
    <name type="common">Kaup's arrowtooth eel</name>
    <dbReference type="NCBI Taxonomy" id="118154"/>
    <lineage>
        <taxon>Eukaryota</taxon>
        <taxon>Metazoa</taxon>
        <taxon>Chordata</taxon>
        <taxon>Craniata</taxon>
        <taxon>Vertebrata</taxon>
        <taxon>Euteleostomi</taxon>
        <taxon>Actinopterygii</taxon>
        <taxon>Neopterygii</taxon>
        <taxon>Teleostei</taxon>
        <taxon>Anguilliformes</taxon>
        <taxon>Synaphobranchidae</taxon>
        <taxon>Synaphobranchus</taxon>
    </lineage>
</organism>
<evidence type="ECO:0000256" key="15">
    <source>
        <dbReference type="PROSITE-ProRule" id="PRU00191"/>
    </source>
</evidence>
<comment type="subcellular location">
    <subcellularLocation>
        <location evidence="13">Cytoplasmic vesicle membrane</location>
        <topology evidence="13">Lipid-anchor</topology>
        <orientation evidence="13">Cytoplasmic side</orientation>
    </subcellularLocation>
    <subcellularLocation>
        <location evidence="2">Cytoplasmic vesicle</location>
        <location evidence="2">Phagosome membrane</location>
    </subcellularLocation>
    <subcellularLocation>
        <location evidence="3">Endosome membrane</location>
    </subcellularLocation>
</comment>
<feature type="region of interest" description="Disordered" evidence="16">
    <location>
        <begin position="380"/>
        <end position="436"/>
    </location>
</feature>
<evidence type="ECO:0000256" key="5">
    <source>
        <dbReference type="ARBA" id="ARBA00011984"/>
    </source>
</evidence>
<proteinExistence type="inferred from homology"/>
<comment type="caution">
    <text evidence="18">The sequence shown here is derived from an EMBL/GenBank/DDBJ whole genome shotgun (WGS) entry which is preliminary data.</text>
</comment>
<evidence type="ECO:0000256" key="14">
    <source>
        <dbReference type="ARBA" id="ARBA00047660"/>
    </source>
</evidence>
<evidence type="ECO:0000256" key="6">
    <source>
        <dbReference type="ARBA" id="ARBA00022741"/>
    </source>
</evidence>
<keyword evidence="15" id="KW-0727">SH2 domain</keyword>
<dbReference type="PROSITE" id="PS51420">
    <property type="entry name" value="RHO"/>
    <property type="match status" value="1"/>
</dbReference>
<dbReference type="InterPro" id="IPR001806">
    <property type="entry name" value="Small_GTPase"/>
</dbReference>
<evidence type="ECO:0000256" key="3">
    <source>
        <dbReference type="ARBA" id="ARBA00004608"/>
    </source>
</evidence>
<dbReference type="InterPro" id="IPR050305">
    <property type="entry name" value="Small_GTPase_Rab"/>
</dbReference>